<dbReference type="InterPro" id="IPR009075">
    <property type="entry name" value="AcylCo_DH/oxidase_C"/>
</dbReference>
<dbReference type="EMBL" id="JACHWY010000002">
    <property type="protein sequence ID" value="MBB3048009.1"/>
    <property type="molecule type" value="Genomic_DNA"/>
</dbReference>
<evidence type="ECO:0000313" key="9">
    <source>
        <dbReference type="Proteomes" id="UP000537130"/>
    </source>
</evidence>
<dbReference type="InterPro" id="IPR037069">
    <property type="entry name" value="AcylCoA_DH/ox_N_sf"/>
</dbReference>
<name>A0A7W4W5W6_9GAMM</name>
<dbReference type="Proteomes" id="UP000537130">
    <property type="component" value="Unassembled WGS sequence"/>
</dbReference>
<dbReference type="GO" id="GO:0050660">
    <property type="term" value="F:flavin adenine dinucleotide binding"/>
    <property type="evidence" value="ECO:0007669"/>
    <property type="project" value="InterPro"/>
</dbReference>
<comment type="cofactor">
    <cofactor evidence="1">
        <name>FAD</name>
        <dbReference type="ChEBI" id="CHEBI:57692"/>
    </cofactor>
</comment>
<proteinExistence type="inferred from homology"/>
<evidence type="ECO:0000256" key="2">
    <source>
        <dbReference type="ARBA" id="ARBA00009347"/>
    </source>
</evidence>
<comment type="similarity">
    <text evidence="2">Belongs to the acyl-CoA dehydrogenase family.</text>
</comment>
<reference evidence="8 9" key="1">
    <citation type="submission" date="2020-08" db="EMBL/GenBank/DDBJ databases">
        <title>Genomic Encyclopedia of Type Strains, Phase III (KMG-III): the genomes of soil and plant-associated and newly described type strains.</title>
        <authorList>
            <person name="Whitman W."/>
        </authorList>
    </citation>
    <scope>NUCLEOTIDE SEQUENCE [LARGE SCALE GENOMIC DNA]</scope>
    <source>
        <strain evidence="8 9">CECT 8654</strain>
    </source>
</reference>
<dbReference type="InterPro" id="IPR036250">
    <property type="entry name" value="AcylCo_DH-like_C"/>
</dbReference>
<dbReference type="GO" id="GO:0003995">
    <property type="term" value="F:acyl-CoA dehydrogenase activity"/>
    <property type="evidence" value="ECO:0007669"/>
    <property type="project" value="TreeGrafter"/>
</dbReference>
<dbReference type="PANTHER" id="PTHR43884">
    <property type="entry name" value="ACYL-COA DEHYDROGENASE"/>
    <property type="match status" value="1"/>
</dbReference>
<organism evidence="8 9">
    <name type="scientific">Litorivivens lipolytica</name>
    <dbReference type="NCBI Taxonomy" id="1524264"/>
    <lineage>
        <taxon>Bacteria</taxon>
        <taxon>Pseudomonadati</taxon>
        <taxon>Pseudomonadota</taxon>
        <taxon>Gammaproteobacteria</taxon>
        <taxon>Litorivivens</taxon>
    </lineage>
</organism>
<keyword evidence="5" id="KW-0560">Oxidoreductase</keyword>
<gene>
    <name evidence="8" type="ORF">FHR99_002275</name>
</gene>
<dbReference type="Pfam" id="PF02771">
    <property type="entry name" value="Acyl-CoA_dh_N"/>
    <property type="match status" value="1"/>
</dbReference>
<evidence type="ECO:0000256" key="4">
    <source>
        <dbReference type="ARBA" id="ARBA00022827"/>
    </source>
</evidence>
<dbReference type="RefSeq" id="WP_183410754.1">
    <property type="nucleotide sequence ID" value="NZ_JACHWY010000002.1"/>
</dbReference>
<keyword evidence="9" id="KW-1185">Reference proteome</keyword>
<keyword evidence="4" id="KW-0274">FAD</keyword>
<accession>A0A7W4W5W6</accession>
<evidence type="ECO:0000256" key="1">
    <source>
        <dbReference type="ARBA" id="ARBA00001974"/>
    </source>
</evidence>
<evidence type="ECO:0000259" key="6">
    <source>
        <dbReference type="Pfam" id="PF00441"/>
    </source>
</evidence>
<feature type="domain" description="Acyl-CoA dehydrogenase/oxidase N-terminal" evidence="7">
    <location>
        <begin position="6"/>
        <end position="118"/>
    </location>
</feature>
<feature type="domain" description="Acyl-CoA dehydrogenase/oxidase C-terminal" evidence="6">
    <location>
        <begin position="193"/>
        <end position="334"/>
    </location>
</feature>
<comment type="caution">
    <text evidence="8">The sequence shown here is derived from an EMBL/GenBank/DDBJ whole genome shotgun (WGS) entry which is preliminary data.</text>
</comment>
<dbReference type="SUPFAM" id="SSF56645">
    <property type="entry name" value="Acyl-CoA dehydrogenase NM domain-like"/>
    <property type="match status" value="1"/>
</dbReference>
<dbReference type="SUPFAM" id="SSF47203">
    <property type="entry name" value="Acyl-CoA dehydrogenase C-terminal domain-like"/>
    <property type="match status" value="1"/>
</dbReference>
<keyword evidence="3" id="KW-0285">Flavoprotein</keyword>
<evidence type="ECO:0000256" key="3">
    <source>
        <dbReference type="ARBA" id="ARBA00022630"/>
    </source>
</evidence>
<dbReference type="InterPro" id="IPR009100">
    <property type="entry name" value="AcylCoA_DH/oxidase_NM_dom_sf"/>
</dbReference>
<evidence type="ECO:0000313" key="8">
    <source>
        <dbReference type="EMBL" id="MBB3048009.1"/>
    </source>
</evidence>
<dbReference type="PANTHER" id="PTHR43884:SF20">
    <property type="entry name" value="ACYL-COA DEHYDROGENASE FADE28"/>
    <property type="match status" value="1"/>
</dbReference>
<dbReference type="InterPro" id="IPR013786">
    <property type="entry name" value="AcylCoA_DH/ox_N"/>
</dbReference>
<evidence type="ECO:0000259" key="7">
    <source>
        <dbReference type="Pfam" id="PF02771"/>
    </source>
</evidence>
<protein>
    <submittedName>
        <fullName evidence="8">Alkylation response protein AidB-like acyl-CoA dehydrogenase</fullName>
    </submittedName>
</protein>
<dbReference type="Gene3D" id="1.10.540.10">
    <property type="entry name" value="Acyl-CoA dehydrogenase/oxidase, N-terminal domain"/>
    <property type="match status" value="1"/>
</dbReference>
<dbReference type="Pfam" id="PF00441">
    <property type="entry name" value="Acyl-CoA_dh_1"/>
    <property type="match status" value="1"/>
</dbReference>
<sequence>MDFTFSEDQLLFQESVRDFLVNEITPEKIRELWETDSGRSPELWSQLAELGLTGITVPEDFGGLGMHMLDFVLLAQECGYVALPAPLVHTAMVAVPLIVNSANDNLQQTWLPKIASGEAVVMVGLEQNIFVEDAHIADLLILEKAGALYAVEPGNATLRANESVDLSRKLFVVEFDEAKADKIAEGDAAQSLIDAALNGGALGVAAEALGLAQRMVDISVQYTSERKQFGVAIGTFQAVKHHMANIAYRLEYAKAPAARAAYAIDHGQDKIAMAVSHVKLAASEVANLAAKNCIQVHGAMGYTWEVDLHIYMKRAWAYASTWGDAAFHKQRVADYVLANDAKLGAGNTF</sequence>
<evidence type="ECO:0000256" key="5">
    <source>
        <dbReference type="ARBA" id="ARBA00023002"/>
    </source>
</evidence>
<dbReference type="Gene3D" id="1.20.140.10">
    <property type="entry name" value="Butyryl-CoA Dehydrogenase, subunit A, domain 3"/>
    <property type="match status" value="1"/>
</dbReference>
<dbReference type="AlphaFoldDB" id="A0A7W4W5W6"/>